<dbReference type="AlphaFoldDB" id="A0A846H6H6"/>
<proteinExistence type="predicted"/>
<keyword evidence="3" id="KW-0472">Membrane</keyword>
<keyword evidence="1" id="KW-0175">Coiled coil</keyword>
<organism evidence="4 5">
    <name type="scientific">Hassallia byssoidea VB512170</name>
    <dbReference type="NCBI Taxonomy" id="1304833"/>
    <lineage>
        <taxon>Bacteria</taxon>
        <taxon>Bacillati</taxon>
        <taxon>Cyanobacteriota</taxon>
        <taxon>Cyanophyceae</taxon>
        <taxon>Nostocales</taxon>
        <taxon>Tolypothrichaceae</taxon>
        <taxon>Hassallia</taxon>
    </lineage>
</organism>
<keyword evidence="5" id="KW-1185">Reference proteome</keyword>
<feature type="transmembrane region" description="Helical" evidence="3">
    <location>
        <begin position="164"/>
        <end position="186"/>
    </location>
</feature>
<keyword evidence="3" id="KW-0812">Transmembrane</keyword>
<sequence>MRTSTGSIPSDTSTANPKAYSPSVPLSIYRDLAGELQAAEAMLDALTAQNKQLVQENQLLRQEITKVVQSFSHLQNLVDTSPATKHNQIPHANGDLKNQTRHPLNQVRQQQRVSRLYSPAVLENVPDGFGSSDFSPPVPEPVFIEEEDVRYYPDSEPKPKEVSVWSLVIAILLIILTAFGVGYVIVRPFFEHQTR</sequence>
<comment type="caution">
    <text evidence="4">The sequence shown here is derived from an EMBL/GenBank/DDBJ whole genome shotgun (WGS) entry which is preliminary data.</text>
</comment>
<feature type="coiled-coil region" evidence="1">
    <location>
        <begin position="29"/>
        <end position="63"/>
    </location>
</feature>
<dbReference type="RefSeq" id="WP_039739161.1">
    <property type="nucleotide sequence ID" value="NZ_JTCM02000016.1"/>
</dbReference>
<evidence type="ECO:0000256" key="3">
    <source>
        <dbReference type="SAM" id="Phobius"/>
    </source>
</evidence>
<protein>
    <submittedName>
        <fullName evidence="4">Uncharacterized protein</fullName>
    </submittedName>
</protein>
<name>A0A846H6H6_9CYAN</name>
<evidence type="ECO:0000256" key="1">
    <source>
        <dbReference type="SAM" id="Coils"/>
    </source>
</evidence>
<keyword evidence="3" id="KW-1133">Transmembrane helix</keyword>
<dbReference type="Proteomes" id="UP000031549">
    <property type="component" value="Unassembled WGS sequence"/>
</dbReference>
<accession>A0A846H6H6</accession>
<reference evidence="4 5" key="1">
    <citation type="journal article" date="2015" name="Genome Announc.">
        <title>Draft Genome Sequence of Cyanobacterium Hassallia byssoidea Strain VB512170, Isolated from Monuments in India.</title>
        <authorList>
            <person name="Singh D."/>
            <person name="Chandrababunaidu M.M."/>
            <person name="Panda A."/>
            <person name="Sen D."/>
            <person name="Bhattacharyya S."/>
            <person name="Adhikary S.P."/>
            <person name="Tripathy S."/>
        </authorList>
    </citation>
    <scope>NUCLEOTIDE SEQUENCE [LARGE SCALE GENOMIC DNA]</scope>
    <source>
        <strain evidence="4 5">VB512170</strain>
    </source>
</reference>
<evidence type="ECO:0000256" key="2">
    <source>
        <dbReference type="SAM" id="MobiDB-lite"/>
    </source>
</evidence>
<feature type="compositionally biased region" description="Polar residues" evidence="2">
    <location>
        <begin position="1"/>
        <end position="16"/>
    </location>
</feature>
<evidence type="ECO:0000313" key="5">
    <source>
        <dbReference type="Proteomes" id="UP000031549"/>
    </source>
</evidence>
<evidence type="ECO:0000313" key="4">
    <source>
        <dbReference type="EMBL" id="NEU72962.1"/>
    </source>
</evidence>
<gene>
    <name evidence="4" type="ORF">PI95_010410</name>
</gene>
<dbReference type="EMBL" id="JTCM02000016">
    <property type="protein sequence ID" value="NEU72962.1"/>
    <property type="molecule type" value="Genomic_DNA"/>
</dbReference>
<feature type="region of interest" description="Disordered" evidence="2">
    <location>
        <begin position="1"/>
        <end position="23"/>
    </location>
</feature>